<gene>
    <name evidence="1" type="ORF">EHS15_14285</name>
</gene>
<dbReference type="Proteomes" id="UP000298058">
    <property type="component" value="Unassembled WGS sequence"/>
</dbReference>
<sequence>MNKYVFIFLFFSVGHSHTDNYGKYLASKSFYTYRKWSQAEEFYDEYEILTGFDQYMEEEKSKKGLLQMIWKRATNF</sequence>
<keyword evidence="2" id="KW-1185">Reference proteome</keyword>
<dbReference type="AlphaFoldDB" id="A0A4R9LY75"/>
<organism evidence="1 2">
    <name type="scientific">Leptospira idonii</name>
    <dbReference type="NCBI Taxonomy" id="1193500"/>
    <lineage>
        <taxon>Bacteria</taxon>
        <taxon>Pseudomonadati</taxon>
        <taxon>Spirochaetota</taxon>
        <taxon>Spirochaetia</taxon>
        <taxon>Leptospirales</taxon>
        <taxon>Leptospiraceae</taxon>
        <taxon>Leptospira</taxon>
    </lineage>
</organism>
<protein>
    <submittedName>
        <fullName evidence="1">Uncharacterized protein</fullName>
    </submittedName>
</protein>
<proteinExistence type="predicted"/>
<evidence type="ECO:0000313" key="1">
    <source>
        <dbReference type="EMBL" id="TGN18551.1"/>
    </source>
</evidence>
<name>A0A4R9LY75_9LEPT</name>
<reference evidence="1" key="1">
    <citation type="journal article" date="2019" name="PLoS Negl. Trop. Dis.">
        <title>Revisiting the worldwide diversity of Leptospira species in the environment.</title>
        <authorList>
            <person name="Vincent A.T."/>
            <person name="Schiettekatte O."/>
            <person name="Bourhy P."/>
            <person name="Veyrier F.J."/>
            <person name="Picardeau M."/>
        </authorList>
    </citation>
    <scope>NUCLEOTIDE SEQUENCE [LARGE SCALE GENOMIC DNA]</scope>
    <source>
        <strain evidence="1">201300427</strain>
    </source>
</reference>
<comment type="caution">
    <text evidence="1">The sequence shown here is derived from an EMBL/GenBank/DDBJ whole genome shotgun (WGS) entry which is preliminary data.</text>
</comment>
<dbReference type="RefSeq" id="WP_135761234.1">
    <property type="nucleotide sequence ID" value="NZ_RQHW01000047.1"/>
</dbReference>
<evidence type="ECO:0000313" key="2">
    <source>
        <dbReference type="Proteomes" id="UP000298058"/>
    </source>
</evidence>
<dbReference type="EMBL" id="RQHW01000047">
    <property type="protein sequence ID" value="TGN18551.1"/>
    <property type="molecule type" value="Genomic_DNA"/>
</dbReference>
<accession>A0A4R9LY75</accession>